<dbReference type="InterPro" id="IPR052184">
    <property type="entry name" value="SDR_enzymes"/>
</dbReference>
<dbReference type="InterPro" id="IPR002347">
    <property type="entry name" value="SDR_fam"/>
</dbReference>
<dbReference type="Gene3D" id="3.40.50.720">
    <property type="entry name" value="NAD(P)-binding Rossmann-like Domain"/>
    <property type="match status" value="1"/>
</dbReference>
<dbReference type="PANTHER" id="PTHR45458">
    <property type="entry name" value="SHORT-CHAIN DEHYDROGENASE/REDUCTASE SDR"/>
    <property type="match status" value="1"/>
</dbReference>
<dbReference type="EMBL" id="KV750627">
    <property type="protein sequence ID" value="OCL04032.1"/>
    <property type="molecule type" value="Genomic_DNA"/>
</dbReference>
<dbReference type="GO" id="GO:0016616">
    <property type="term" value="F:oxidoreductase activity, acting on the CH-OH group of donors, NAD or NADP as acceptor"/>
    <property type="evidence" value="ECO:0007669"/>
    <property type="project" value="TreeGrafter"/>
</dbReference>
<dbReference type="SUPFAM" id="SSF51735">
    <property type="entry name" value="NAD(P)-binding Rossmann-fold domains"/>
    <property type="match status" value="1"/>
</dbReference>
<organism evidence="2 3">
    <name type="scientific">Glonium stellatum</name>
    <dbReference type="NCBI Taxonomy" id="574774"/>
    <lineage>
        <taxon>Eukaryota</taxon>
        <taxon>Fungi</taxon>
        <taxon>Dikarya</taxon>
        <taxon>Ascomycota</taxon>
        <taxon>Pezizomycotina</taxon>
        <taxon>Dothideomycetes</taxon>
        <taxon>Pleosporomycetidae</taxon>
        <taxon>Gloniales</taxon>
        <taxon>Gloniaceae</taxon>
        <taxon>Glonium</taxon>
    </lineage>
</organism>
<dbReference type="Proteomes" id="UP000250140">
    <property type="component" value="Unassembled WGS sequence"/>
</dbReference>
<comment type="similarity">
    <text evidence="1">Belongs to the short-chain dehydrogenases/reductases (SDR) family.</text>
</comment>
<evidence type="ECO:0000313" key="2">
    <source>
        <dbReference type="EMBL" id="OCL04032.1"/>
    </source>
</evidence>
<accession>A0A8E2ESE1</accession>
<proteinExistence type="inferred from homology"/>
<dbReference type="PRINTS" id="PR00080">
    <property type="entry name" value="SDRFAMILY"/>
</dbReference>
<dbReference type="AlphaFoldDB" id="A0A8E2ESE1"/>
<sequence>MASASTAILVIGANRGIGFELATRLHRQGYTVFGTHRPQTRDDPSVKDLVREGINTFELDLTDEDSIVRASQNFGERKLDVLINCAGVYYLWDDKLFTEQTAEDLLFHFKVNVVGPFLTSKHFLRNLSQSKHGRIINISSDFASIAVLDNNGGNACYRISKCALNQLTKTTAVDLKKVAPTIHTLAVHPGFVPTKMTGFVGEDDMEECMTNLVNLVRNFASSTHDMLPNGGYVRWNGERMDY</sequence>
<protein>
    <submittedName>
        <fullName evidence="2">NAD(P)-binding protein</fullName>
    </submittedName>
</protein>
<keyword evidence="3" id="KW-1185">Reference proteome</keyword>
<evidence type="ECO:0000256" key="1">
    <source>
        <dbReference type="RuleBase" id="RU000363"/>
    </source>
</evidence>
<dbReference type="PRINTS" id="PR00081">
    <property type="entry name" value="GDHRDH"/>
</dbReference>
<dbReference type="OrthoDB" id="5296at2759"/>
<evidence type="ECO:0000313" key="3">
    <source>
        <dbReference type="Proteomes" id="UP000250140"/>
    </source>
</evidence>
<reference evidence="2 3" key="1">
    <citation type="journal article" date="2016" name="Nat. Commun.">
        <title>Ectomycorrhizal ecology is imprinted in the genome of the dominant symbiotic fungus Cenococcum geophilum.</title>
        <authorList>
            <consortium name="DOE Joint Genome Institute"/>
            <person name="Peter M."/>
            <person name="Kohler A."/>
            <person name="Ohm R.A."/>
            <person name="Kuo A."/>
            <person name="Krutzmann J."/>
            <person name="Morin E."/>
            <person name="Arend M."/>
            <person name="Barry K.W."/>
            <person name="Binder M."/>
            <person name="Choi C."/>
            <person name="Clum A."/>
            <person name="Copeland A."/>
            <person name="Grisel N."/>
            <person name="Haridas S."/>
            <person name="Kipfer T."/>
            <person name="LaButti K."/>
            <person name="Lindquist E."/>
            <person name="Lipzen A."/>
            <person name="Maire R."/>
            <person name="Meier B."/>
            <person name="Mihaltcheva S."/>
            <person name="Molinier V."/>
            <person name="Murat C."/>
            <person name="Poggeler S."/>
            <person name="Quandt C.A."/>
            <person name="Sperisen C."/>
            <person name="Tritt A."/>
            <person name="Tisserant E."/>
            <person name="Crous P.W."/>
            <person name="Henrissat B."/>
            <person name="Nehls U."/>
            <person name="Egli S."/>
            <person name="Spatafora J.W."/>
            <person name="Grigoriev I.V."/>
            <person name="Martin F.M."/>
        </authorList>
    </citation>
    <scope>NUCLEOTIDE SEQUENCE [LARGE SCALE GENOMIC DNA]</scope>
    <source>
        <strain evidence="2 3">CBS 207.34</strain>
    </source>
</reference>
<dbReference type="InterPro" id="IPR036291">
    <property type="entry name" value="NAD(P)-bd_dom_sf"/>
</dbReference>
<dbReference type="Pfam" id="PF00106">
    <property type="entry name" value="adh_short"/>
    <property type="match status" value="1"/>
</dbReference>
<gene>
    <name evidence="2" type="ORF">AOQ84DRAFT_346780</name>
</gene>
<name>A0A8E2ESE1_9PEZI</name>
<dbReference type="PANTHER" id="PTHR45458:SF1">
    <property type="entry name" value="SHORT CHAIN DEHYDROGENASE"/>
    <property type="match status" value="1"/>
</dbReference>